<evidence type="ECO:0000256" key="3">
    <source>
        <dbReference type="ARBA" id="ARBA00022763"/>
    </source>
</evidence>
<evidence type="ECO:0000256" key="2">
    <source>
        <dbReference type="ARBA" id="ARBA00022723"/>
    </source>
</evidence>
<proteinExistence type="predicted"/>
<evidence type="ECO:0000256" key="8">
    <source>
        <dbReference type="SAM" id="MobiDB-lite"/>
    </source>
</evidence>
<feature type="compositionally biased region" description="Low complexity" evidence="8">
    <location>
        <begin position="167"/>
        <end position="180"/>
    </location>
</feature>
<dbReference type="SUPFAM" id="SSF48150">
    <property type="entry name" value="DNA-glycosylase"/>
    <property type="match status" value="1"/>
</dbReference>
<gene>
    <name evidence="10" type="ORF">Naga_101242g1</name>
</gene>
<dbReference type="GO" id="GO:0006285">
    <property type="term" value="P:base-excision repair, AP site formation"/>
    <property type="evidence" value="ECO:0007669"/>
    <property type="project" value="TreeGrafter"/>
</dbReference>
<dbReference type="OrthoDB" id="10248838at2759"/>
<name>W7TA53_9STRA</name>
<keyword evidence="10" id="KW-0540">Nuclease</keyword>
<evidence type="ECO:0000313" key="11">
    <source>
        <dbReference type="Proteomes" id="UP000019335"/>
    </source>
</evidence>
<keyword evidence="11" id="KW-1185">Reference proteome</keyword>
<protein>
    <submittedName>
        <fullName evidence="10">Endonuclease iii</fullName>
    </submittedName>
</protein>
<keyword evidence="4" id="KW-0378">Hydrolase</keyword>
<organism evidence="10 11">
    <name type="scientific">Nannochloropsis gaditana</name>
    <dbReference type="NCBI Taxonomy" id="72520"/>
    <lineage>
        <taxon>Eukaryota</taxon>
        <taxon>Sar</taxon>
        <taxon>Stramenopiles</taxon>
        <taxon>Ochrophyta</taxon>
        <taxon>Eustigmatophyceae</taxon>
        <taxon>Eustigmatales</taxon>
        <taxon>Monodopsidaceae</taxon>
        <taxon>Nannochloropsis</taxon>
    </lineage>
</organism>
<dbReference type="Gene3D" id="1.10.340.30">
    <property type="entry name" value="Hypothetical protein, domain 2"/>
    <property type="match status" value="1"/>
</dbReference>
<dbReference type="Proteomes" id="UP000019335">
    <property type="component" value="Chromosome 17"/>
</dbReference>
<keyword evidence="3" id="KW-0227">DNA damage</keyword>
<evidence type="ECO:0000256" key="6">
    <source>
        <dbReference type="ARBA" id="ARBA00023014"/>
    </source>
</evidence>
<keyword evidence="10" id="KW-0255">Endonuclease</keyword>
<accession>W7TA53</accession>
<dbReference type="CDD" id="cd00056">
    <property type="entry name" value="ENDO3c"/>
    <property type="match status" value="1"/>
</dbReference>
<dbReference type="AlphaFoldDB" id="W7TA53"/>
<evidence type="ECO:0000256" key="4">
    <source>
        <dbReference type="ARBA" id="ARBA00022801"/>
    </source>
</evidence>
<feature type="compositionally biased region" description="Polar residues" evidence="8">
    <location>
        <begin position="10"/>
        <end position="19"/>
    </location>
</feature>
<dbReference type="PANTHER" id="PTHR10359">
    <property type="entry name" value="A/G-SPECIFIC ADENINE GLYCOSYLASE/ENDONUCLEASE III"/>
    <property type="match status" value="1"/>
</dbReference>
<evidence type="ECO:0000259" key="9">
    <source>
        <dbReference type="Pfam" id="PF00730"/>
    </source>
</evidence>
<dbReference type="GO" id="GO:0046872">
    <property type="term" value="F:metal ion binding"/>
    <property type="evidence" value="ECO:0007669"/>
    <property type="project" value="UniProtKB-KW"/>
</dbReference>
<keyword evidence="6" id="KW-0411">Iron-sulfur</keyword>
<dbReference type="Pfam" id="PF00730">
    <property type="entry name" value="HhH-GPD"/>
    <property type="match status" value="1"/>
</dbReference>
<feature type="compositionally biased region" description="Polar residues" evidence="8">
    <location>
        <begin position="32"/>
        <end position="46"/>
    </location>
</feature>
<comment type="caution">
    <text evidence="10">The sequence shown here is derived from an EMBL/GenBank/DDBJ whole genome shotgun (WGS) entry which is preliminary data.</text>
</comment>
<evidence type="ECO:0000256" key="5">
    <source>
        <dbReference type="ARBA" id="ARBA00023004"/>
    </source>
</evidence>
<feature type="region of interest" description="Disordered" evidence="8">
    <location>
        <begin position="1"/>
        <end position="64"/>
    </location>
</feature>
<keyword evidence="2" id="KW-0479">Metal-binding</keyword>
<evidence type="ECO:0000256" key="1">
    <source>
        <dbReference type="ARBA" id="ARBA00022485"/>
    </source>
</evidence>
<evidence type="ECO:0000313" key="10">
    <source>
        <dbReference type="EMBL" id="EWM23247.1"/>
    </source>
</evidence>
<feature type="compositionally biased region" description="Pro residues" evidence="8">
    <location>
        <begin position="181"/>
        <end position="191"/>
    </location>
</feature>
<dbReference type="GO" id="GO:0051539">
    <property type="term" value="F:4 iron, 4 sulfur cluster binding"/>
    <property type="evidence" value="ECO:0007669"/>
    <property type="project" value="UniProtKB-KW"/>
</dbReference>
<evidence type="ECO:0000256" key="7">
    <source>
        <dbReference type="ARBA" id="ARBA00023295"/>
    </source>
</evidence>
<dbReference type="PANTHER" id="PTHR10359:SF18">
    <property type="entry name" value="ENDONUCLEASE III"/>
    <property type="match status" value="1"/>
</dbReference>
<dbReference type="InterPro" id="IPR003265">
    <property type="entry name" value="HhH-GPD_domain"/>
</dbReference>
<keyword evidence="1" id="KW-0004">4Fe-4S</keyword>
<keyword evidence="5" id="KW-0408">Iron</keyword>
<keyword evidence="7" id="KW-0326">Glycosidase</keyword>
<dbReference type="InterPro" id="IPR011257">
    <property type="entry name" value="DNA_glycosylase"/>
</dbReference>
<dbReference type="GO" id="GO:0004519">
    <property type="term" value="F:endonuclease activity"/>
    <property type="evidence" value="ECO:0007669"/>
    <property type="project" value="UniProtKB-KW"/>
</dbReference>
<reference evidence="10 11" key="1">
    <citation type="journal article" date="2014" name="Mol. Plant">
        <title>Chromosome Scale Genome Assembly and Transcriptome Profiling of Nannochloropsis gaditana in Nitrogen Depletion.</title>
        <authorList>
            <person name="Corteggiani Carpinelli E."/>
            <person name="Telatin A."/>
            <person name="Vitulo N."/>
            <person name="Forcato C."/>
            <person name="D'Angelo M."/>
            <person name="Schiavon R."/>
            <person name="Vezzi A."/>
            <person name="Giacometti G.M."/>
            <person name="Morosinotto T."/>
            <person name="Valle G."/>
        </authorList>
    </citation>
    <scope>NUCLEOTIDE SEQUENCE [LARGE SCALE GENOMIC DNA]</scope>
    <source>
        <strain evidence="10 11">B-31</strain>
    </source>
</reference>
<dbReference type="EMBL" id="AZIL01001730">
    <property type="protein sequence ID" value="EWM23247.1"/>
    <property type="molecule type" value="Genomic_DNA"/>
</dbReference>
<feature type="domain" description="HhH-GPD" evidence="9">
    <location>
        <begin position="97"/>
        <end position="177"/>
    </location>
</feature>
<sequence>MRGPVRSKRNASSPSNPTKRSTKKSRNAVLAPSTTSLTGASSSKANPPSLPPSLLPSPPPPPPALQAKADTIHRLLDYLYPSPPIPLDHYDNYSLLVAVILSAQTTDGKVNQVTPALFQQAPTPKHLAALPHALVLDLIRPVGLAPGKARNLINMAQKLVDDFGGESSSPSPASGTRRPPWSCPKPLPTLPSPSTRTCTDAPAGGASARTRRT</sequence>
<feature type="region of interest" description="Disordered" evidence="8">
    <location>
        <begin position="163"/>
        <end position="213"/>
    </location>
</feature>
<dbReference type="GO" id="GO:0019104">
    <property type="term" value="F:DNA N-glycosylase activity"/>
    <property type="evidence" value="ECO:0007669"/>
    <property type="project" value="TreeGrafter"/>
</dbReference>
<feature type="compositionally biased region" description="Pro residues" evidence="8">
    <location>
        <begin position="48"/>
        <end position="64"/>
    </location>
</feature>